<dbReference type="PANTHER" id="PTHR13887:SF54">
    <property type="entry name" value="DSBA FAMILY PROTEIN"/>
    <property type="match status" value="1"/>
</dbReference>
<dbReference type="Gene3D" id="3.40.30.10">
    <property type="entry name" value="Glutaredoxin"/>
    <property type="match status" value="1"/>
</dbReference>
<dbReference type="SUPFAM" id="SSF52833">
    <property type="entry name" value="Thioredoxin-like"/>
    <property type="match status" value="1"/>
</dbReference>
<evidence type="ECO:0000313" key="2">
    <source>
        <dbReference type="Proteomes" id="UP000198724"/>
    </source>
</evidence>
<dbReference type="CDD" id="cd03025">
    <property type="entry name" value="DsbA_FrnE_like"/>
    <property type="match status" value="1"/>
</dbReference>
<dbReference type="AlphaFoldDB" id="A0A1I2YZT7"/>
<dbReference type="STRING" id="1436961.SAMN05421739_11069"/>
<dbReference type="Gene3D" id="1.10.472.60">
    <property type="entry name" value="putative protein disulfide isomerase domain"/>
    <property type="match status" value="1"/>
</dbReference>
<dbReference type="OrthoDB" id="9813770at2"/>
<organism evidence="1 2">
    <name type="scientific">Pontibacter chinhatensis</name>
    <dbReference type="NCBI Taxonomy" id="1436961"/>
    <lineage>
        <taxon>Bacteria</taxon>
        <taxon>Pseudomonadati</taxon>
        <taxon>Bacteroidota</taxon>
        <taxon>Cytophagia</taxon>
        <taxon>Cytophagales</taxon>
        <taxon>Hymenobacteraceae</taxon>
        <taxon>Pontibacter</taxon>
    </lineage>
</organism>
<sequence length="304" mass="34189">METKPTMMHCDMETGVCEIPVGQATTEETNIAAAQKPIKLLYFTDPICSSCWGIDPQLKKLALEYGPYFEVEYRMGGLLPSWEAYGGRDVNGPASVAQHWEEAGAYYEMPIDGDLWLEDPLPSSYPPSIAFKAAQLQGEDKAVKFLRRIKEMIFLEKKNIARWENLALAAEQTGLDVAQLKSDFEGKAVTLFQEDLALARQLGVRGFPTIFVLDQNDNRVLVYGSRPYEQYEQALLQLHPEAKKQAHDTAYTSIFAKYSTLTTKEFAVIAGMRTIEAEVYLQELHTQGKIGKYASKNGALWLKQ</sequence>
<dbReference type="GO" id="GO:0016853">
    <property type="term" value="F:isomerase activity"/>
    <property type="evidence" value="ECO:0007669"/>
    <property type="project" value="UniProtKB-KW"/>
</dbReference>
<keyword evidence="1" id="KW-0413">Isomerase</keyword>
<dbReference type="InterPro" id="IPR036249">
    <property type="entry name" value="Thioredoxin-like_sf"/>
</dbReference>
<protein>
    <submittedName>
        <fullName evidence="1">Predicted dithiol-disulfide isomerase, DsbA family</fullName>
    </submittedName>
</protein>
<name>A0A1I2YZT7_9BACT</name>
<dbReference type="RefSeq" id="WP_092105145.1">
    <property type="nucleotide sequence ID" value="NZ_FOOT01000010.1"/>
</dbReference>
<proteinExistence type="predicted"/>
<gene>
    <name evidence="1" type="ORF">SAMN05421739_11069</name>
</gene>
<dbReference type="EMBL" id="FOOT01000010">
    <property type="protein sequence ID" value="SFH30241.1"/>
    <property type="molecule type" value="Genomic_DNA"/>
</dbReference>
<dbReference type="PANTHER" id="PTHR13887">
    <property type="entry name" value="GLUTATHIONE S-TRANSFERASE KAPPA"/>
    <property type="match status" value="1"/>
</dbReference>
<dbReference type="Pfam" id="PF13743">
    <property type="entry name" value="Thioredoxin_5"/>
    <property type="match status" value="1"/>
</dbReference>
<reference evidence="2" key="1">
    <citation type="submission" date="2016-10" db="EMBL/GenBank/DDBJ databases">
        <authorList>
            <person name="Varghese N."/>
            <person name="Submissions S."/>
        </authorList>
    </citation>
    <scope>NUCLEOTIDE SEQUENCE [LARGE SCALE GENOMIC DNA]</scope>
    <source>
        <strain evidence="2">LP51</strain>
    </source>
</reference>
<accession>A0A1I2YZT7</accession>
<keyword evidence="2" id="KW-1185">Reference proteome</keyword>
<dbReference type="Proteomes" id="UP000198724">
    <property type="component" value="Unassembled WGS sequence"/>
</dbReference>
<evidence type="ECO:0000313" key="1">
    <source>
        <dbReference type="EMBL" id="SFH30241.1"/>
    </source>
</evidence>